<dbReference type="EMBL" id="JQBK01000049">
    <property type="protein sequence ID" value="KRN82608.1"/>
    <property type="molecule type" value="Genomic_DNA"/>
</dbReference>
<dbReference type="STRING" id="89059.LAC1533_1977"/>
<evidence type="ECO:0000256" key="1">
    <source>
        <dbReference type="ARBA" id="ARBA00006479"/>
    </source>
</evidence>
<dbReference type="CDD" id="cd24152">
    <property type="entry name" value="ASKHA_NBD_ROK-like"/>
    <property type="match status" value="1"/>
</dbReference>
<comment type="similarity">
    <text evidence="1">Belongs to the ROK (NagC/XylR) family.</text>
</comment>
<dbReference type="Pfam" id="PF00480">
    <property type="entry name" value="ROK"/>
    <property type="match status" value="1"/>
</dbReference>
<dbReference type="AlphaFoldDB" id="A0A0R2JZ76"/>
<keyword evidence="2" id="KW-0418">Kinase</keyword>
<accession>A0A0R2JZ76</accession>
<gene>
    <name evidence="2" type="ORF">IV43_GL001556</name>
</gene>
<dbReference type="GO" id="GO:0016301">
    <property type="term" value="F:kinase activity"/>
    <property type="evidence" value="ECO:0007669"/>
    <property type="project" value="UniProtKB-KW"/>
</dbReference>
<protein>
    <submittedName>
        <fullName evidence="2">Sugar kinase</fullName>
    </submittedName>
</protein>
<reference evidence="2 3" key="1">
    <citation type="journal article" date="2015" name="Genome Announc.">
        <title>Expanding the biotechnology potential of lactobacilli through comparative genomics of 213 strains and associated genera.</title>
        <authorList>
            <person name="Sun Z."/>
            <person name="Harris H.M."/>
            <person name="McCann A."/>
            <person name="Guo C."/>
            <person name="Argimon S."/>
            <person name="Zhang W."/>
            <person name="Yang X."/>
            <person name="Jeffery I.B."/>
            <person name="Cooney J.C."/>
            <person name="Kagawa T.F."/>
            <person name="Liu W."/>
            <person name="Song Y."/>
            <person name="Salvetti E."/>
            <person name="Wrobel A."/>
            <person name="Rasinkangas P."/>
            <person name="Parkhill J."/>
            <person name="Rea M.C."/>
            <person name="O'Sullivan O."/>
            <person name="Ritari J."/>
            <person name="Douillard F.P."/>
            <person name="Paul Ross R."/>
            <person name="Yang R."/>
            <person name="Briner A.E."/>
            <person name="Felis G.E."/>
            <person name="de Vos W.M."/>
            <person name="Barrangou R."/>
            <person name="Klaenhammer T.R."/>
            <person name="Caufield P.W."/>
            <person name="Cui Y."/>
            <person name="Zhang H."/>
            <person name="O'Toole P.W."/>
        </authorList>
    </citation>
    <scope>NUCLEOTIDE SEQUENCE [LARGE SCALE GENOMIC DNA]</scope>
    <source>
        <strain evidence="2 3">DSM 15353</strain>
    </source>
</reference>
<name>A0A0R2JZ76_9LACO</name>
<dbReference type="Proteomes" id="UP000051491">
    <property type="component" value="Unassembled WGS sequence"/>
</dbReference>
<sequence length="306" mass="32900">MGDGNTLENYVGIDVGGTSIKYGLINANGQIIEKANIKTAAKKEQVLADMAHIVQRYLDKGQHIAGTGVSMPGVIEADGMLTTAGAVKCLYGINLKDELEKRTGIKTTIENDANSAAIAEQWLGAAQGLHNYLDIVLGTGVGGALVINDQIYRGAHARSGEFGWMLLDDQHDELEDGSLNFQSATVIGLLRIYNIKAQEEVTDAREIFARADNGEPIAQLVLHNYFRKLAQGILNLVVSFDPAQVIVGGGISVNPAFQSGLNQAYTELQSEHSSVRDLELPEIVPAKLGNDAGMIGAVYRRIQENK</sequence>
<proteinExistence type="inferred from homology"/>
<dbReference type="PATRIC" id="fig|89059.3.peg.1665"/>
<organism evidence="2 3">
    <name type="scientific">Ligilactobacillus acidipiscis</name>
    <dbReference type="NCBI Taxonomy" id="89059"/>
    <lineage>
        <taxon>Bacteria</taxon>
        <taxon>Bacillati</taxon>
        <taxon>Bacillota</taxon>
        <taxon>Bacilli</taxon>
        <taxon>Lactobacillales</taxon>
        <taxon>Lactobacillaceae</taxon>
        <taxon>Ligilactobacillus</taxon>
    </lineage>
</organism>
<dbReference type="InterPro" id="IPR000600">
    <property type="entry name" value="ROK"/>
</dbReference>
<dbReference type="Gene3D" id="3.30.420.40">
    <property type="match status" value="2"/>
</dbReference>
<evidence type="ECO:0000313" key="3">
    <source>
        <dbReference type="Proteomes" id="UP000051491"/>
    </source>
</evidence>
<comment type="caution">
    <text evidence="2">The sequence shown here is derived from an EMBL/GenBank/DDBJ whole genome shotgun (WGS) entry which is preliminary data.</text>
</comment>
<dbReference type="SUPFAM" id="SSF53067">
    <property type="entry name" value="Actin-like ATPase domain"/>
    <property type="match status" value="1"/>
</dbReference>
<dbReference type="PANTHER" id="PTHR18964">
    <property type="entry name" value="ROK (REPRESSOR, ORF, KINASE) FAMILY"/>
    <property type="match status" value="1"/>
</dbReference>
<keyword evidence="2" id="KW-0808">Transferase</keyword>
<dbReference type="InterPro" id="IPR043129">
    <property type="entry name" value="ATPase_NBD"/>
</dbReference>
<evidence type="ECO:0000313" key="2">
    <source>
        <dbReference type="EMBL" id="KRN82608.1"/>
    </source>
</evidence>
<dbReference type="PANTHER" id="PTHR18964:SF165">
    <property type="entry name" value="BETA-GLUCOSIDE KINASE"/>
    <property type="match status" value="1"/>
</dbReference>